<reference evidence="1 2" key="1">
    <citation type="submission" date="2016-05" db="EMBL/GenBank/DDBJ databases">
        <title>Genomic and physiological characterization of Planctopirus sp. isolated from fresh water lake.</title>
        <authorList>
            <person name="Subhash Y."/>
            <person name="Ramana C."/>
        </authorList>
    </citation>
    <scope>NUCLEOTIDE SEQUENCE [LARGE SCALE GENOMIC DNA]</scope>
    <source>
        <strain evidence="1 2">JC280</strain>
    </source>
</reference>
<evidence type="ECO:0000313" key="2">
    <source>
        <dbReference type="Proteomes" id="UP000094828"/>
    </source>
</evidence>
<proteinExistence type="predicted"/>
<sequence>MTLQRVSLAQNYPGLSLNEVHRHQTFSVIHDHSYCDSQFITIAFQLNVIVCGKNLRKFGLTQNQVFFHRRLAGIRKDRISQQNYLTFLRRSELSESSLISLKKSG</sequence>
<keyword evidence="2" id="KW-1185">Reference proteome</keyword>
<organism evidence="1 2">
    <name type="scientific">Planctopirus hydrillae</name>
    <dbReference type="NCBI Taxonomy" id="1841610"/>
    <lineage>
        <taxon>Bacteria</taxon>
        <taxon>Pseudomonadati</taxon>
        <taxon>Planctomycetota</taxon>
        <taxon>Planctomycetia</taxon>
        <taxon>Planctomycetales</taxon>
        <taxon>Planctomycetaceae</taxon>
        <taxon>Planctopirus</taxon>
    </lineage>
</organism>
<dbReference type="Proteomes" id="UP000094828">
    <property type="component" value="Unassembled WGS sequence"/>
</dbReference>
<name>A0A1C3E7I1_9PLAN</name>
<evidence type="ECO:0000313" key="1">
    <source>
        <dbReference type="EMBL" id="ODA29183.1"/>
    </source>
</evidence>
<accession>A0A1C3E7I1</accession>
<gene>
    <name evidence="1" type="ORF">A6X21_09625</name>
</gene>
<protein>
    <submittedName>
        <fullName evidence="1">Uncharacterized protein</fullName>
    </submittedName>
</protein>
<dbReference type="EMBL" id="LYDR01000143">
    <property type="protein sequence ID" value="ODA29183.1"/>
    <property type="molecule type" value="Genomic_DNA"/>
</dbReference>
<dbReference type="AlphaFoldDB" id="A0A1C3E7I1"/>
<comment type="caution">
    <text evidence="1">The sequence shown here is derived from an EMBL/GenBank/DDBJ whole genome shotgun (WGS) entry which is preliminary data.</text>
</comment>